<keyword evidence="2" id="KW-0808">Transferase</keyword>
<feature type="domain" description="Glycosyltransferase 2-like" evidence="1">
    <location>
        <begin position="74"/>
        <end position="231"/>
    </location>
</feature>
<dbReference type="Pfam" id="PF00535">
    <property type="entry name" value="Glycos_transf_2"/>
    <property type="match status" value="1"/>
</dbReference>
<protein>
    <submittedName>
        <fullName evidence="2">Glycosyltransferase</fullName>
    </submittedName>
</protein>
<dbReference type="EMBL" id="QRBE01000014">
    <property type="protein sequence ID" value="RDS79281.1"/>
    <property type="molecule type" value="Genomic_DNA"/>
</dbReference>
<name>A0A370WT86_9GAMM</name>
<dbReference type="Gene3D" id="3.40.50.2000">
    <property type="entry name" value="Glycogen Phosphorylase B"/>
    <property type="match status" value="1"/>
</dbReference>
<dbReference type="Gene3D" id="3.90.550.10">
    <property type="entry name" value="Spore Coat Polysaccharide Biosynthesis Protein SpsA, Chain A"/>
    <property type="match status" value="1"/>
</dbReference>
<dbReference type="Pfam" id="PF13692">
    <property type="entry name" value="Glyco_trans_1_4"/>
    <property type="match status" value="1"/>
</dbReference>
<organism evidence="2 3">
    <name type="scientific">Dyella monticola</name>
    <dbReference type="NCBI Taxonomy" id="1927958"/>
    <lineage>
        <taxon>Bacteria</taxon>
        <taxon>Pseudomonadati</taxon>
        <taxon>Pseudomonadota</taxon>
        <taxon>Gammaproteobacteria</taxon>
        <taxon>Lysobacterales</taxon>
        <taxon>Rhodanobacteraceae</taxon>
        <taxon>Dyella</taxon>
    </lineage>
</organism>
<dbReference type="CDD" id="cd04186">
    <property type="entry name" value="GT_2_like_c"/>
    <property type="match status" value="1"/>
</dbReference>
<evidence type="ECO:0000313" key="3">
    <source>
        <dbReference type="Proteomes" id="UP000254258"/>
    </source>
</evidence>
<dbReference type="GO" id="GO:0016740">
    <property type="term" value="F:transferase activity"/>
    <property type="evidence" value="ECO:0007669"/>
    <property type="project" value="UniProtKB-KW"/>
</dbReference>
<comment type="caution">
    <text evidence="2">The sequence shown here is derived from an EMBL/GenBank/DDBJ whole genome shotgun (WGS) entry which is preliminary data.</text>
</comment>
<dbReference type="PANTHER" id="PTHR43179">
    <property type="entry name" value="RHAMNOSYLTRANSFERASE WBBL"/>
    <property type="match status" value="1"/>
</dbReference>
<evidence type="ECO:0000259" key="1">
    <source>
        <dbReference type="Pfam" id="PF00535"/>
    </source>
</evidence>
<dbReference type="PANTHER" id="PTHR43179:SF7">
    <property type="entry name" value="RHAMNOSYLTRANSFERASE WBBL"/>
    <property type="match status" value="1"/>
</dbReference>
<accession>A0A370WT86</accession>
<dbReference type="InterPro" id="IPR001173">
    <property type="entry name" value="Glyco_trans_2-like"/>
</dbReference>
<reference evidence="2 3" key="1">
    <citation type="submission" date="2018-07" db="EMBL/GenBank/DDBJ databases">
        <title>Dyella monticola sp. nov. and Dyella psychrodurans sp. nov. isolated from monsoon evergreen broad-leaved forest soil of Dinghu Mountain, China.</title>
        <authorList>
            <person name="Gao Z."/>
            <person name="Qiu L."/>
        </authorList>
    </citation>
    <scope>NUCLEOTIDE SEQUENCE [LARGE SCALE GENOMIC DNA]</scope>
    <source>
        <strain evidence="2 3">4G-K06</strain>
    </source>
</reference>
<sequence length="699" mass="77250">MALSNSLTWRARRLYYLMQRVTGSMVRRGLRGTVTRIAQEFRHHAKSSPTWAMESLDDATAPPALPTSDAPQVSVIIPVHGKLDYTLACLRSIAHHGAKAPFEVIVVDDASQDATHSVLSGVAGLRLLRNPRNLGFIGSCNAGAAAARGSYLLFLNNDTQVTPGWLDYLLDCFKDEPDCGIAGSRLIYPDGRLQEAGGIIFSNADGWNYGRFESPDDARFRYRRDVDYVSGAALMIESSLFNRLQGFDTRYTPAYYEDTDLAFSVRSVGRRVIYQPESVVIHFEGISSGTDLHAGVKQYQVVNKAKFAEKWAHVLVRQPSAGSLIEQAIHGERPHILIVDALTPDASRDSGSLRMINIMRLLRELGWRVTFMADNRMASDKEIAQLGRIGVETLCKPWSPSLASWLAREKHTLQAVLLSRHYVAAPNFDLVRRAAPSAKIIFDTVDLHFVRELREAQHTGNHTMMRQAQSSRRREMSLIRACDVTLVVSPIEQELLSKEAPDANVALVSNVHEVFGRRADFAPRKGIVFVGGFGHPPNVDAVDWLTQGIFPPLYAARPEIALHLIGDIPEPARTRLSGPGIHIHGRVDDLAPWMDECRIALAPLRYGAGVKGKVNMAMSYGLPVVATTIASEGMQLRDGESVLIADDAAGFVAAILRLYDDEALWIRLSDGGLDNIRRYFSFDAAREALRKALPETGPL</sequence>
<dbReference type="SUPFAM" id="SSF53756">
    <property type="entry name" value="UDP-Glycosyltransferase/glycogen phosphorylase"/>
    <property type="match status" value="1"/>
</dbReference>
<gene>
    <name evidence="2" type="ORF">DWU98_18285</name>
</gene>
<dbReference type="InterPro" id="IPR029044">
    <property type="entry name" value="Nucleotide-diphossugar_trans"/>
</dbReference>
<dbReference type="AlphaFoldDB" id="A0A370WT86"/>
<dbReference type="OrthoDB" id="9807209at2"/>
<dbReference type="SUPFAM" id="SSF53448">
    <property type="entry name" value="Nucleotide-diphospho-sugar transferases"/>
    <property type="match status" value="1"/>
</dbReference>
<keyword evidence="3" id="KW-1185">Reference proteome</keyword>
<dbReference type="CDD" id="cd03801">
    <property type="entry name" value="GT4_PimA-like"/>
    <property type="match status" value="1"/>
</dbReference>
<dbReference type="Proteomes" id="UP000254258">
    <property type="component" value="Unassembled WGS sequence"/>
</dbReference>
<evidence type="ECO:0000313" key="2">
    <source>
        <dbReference type="EMBL" id="RDS79281.1"/>
    </source>
</evidence>
<proteinExistence type="predicted"/>